<dbReference type="SUPFAM" id="SSF52833">
    <property type="entry name" value="Thioredoxin-like"/>
    <property type="match status" value="1"/>
</dbReference>
<keyword evidence="3" id="KW-1185">Reference proteome</keyword>
<accession>A0ABR3JGR6</accession>
<name>A0ABR3JGR6_9AGAR</name>
<organism evidence="2 3">
    <name type="scientific">Hohenbuehelia grisea</name>
    <dbReference type="NCBI Taxonomy" id="104357"/>
    <lineage>
        <taxon>Eukaryota</taxon>
        <taxon>Fungi</taxon>
        <taxon>Dikarya</taxon>
        <taxon>Basidiomycota</taxon>
        <taxon>Agaricomycotina</taxon>
        <taxon>Agaricomycetes</taxon>
        <taxon>Agaricomycetidae</taxon>
        <taxon>Agaricales</taxon>
        <taxon>Pleurotineae</taxon>
        <taxon>Pleurotaceae</taxon>
        <taxon>Hohenbuehelia</taxon>
    </lineage>
</organism>
<feature type="compositionally biased region" description="Basic and acidic residues" evidence="1">
    <location>
        <begin position="112"/>
        <end position="125"/>
    </location>
</feature>
<comment type="caution">
    <text evidence="2">The sequence shown here is derived from an EMBL/GenBank/DDBJ whole genome shotgun (WGS) entry which is preliminary data.</text>
</comment>
<feature type="compositionally biased region" description="Low complexity" evidence="1">
    <location>
        <begin position="1"/>
        <end position="20"/>
    </location>
</feature>
<feature type="compositionally biased region" description="Low complexity" evidence="1">
    <location>
        <begin position="274"/>
        <end position="301"/>
    </location>
</feature>
<evidence type="ECO:0000256" key="1">
    <source>
        <dbReference type="SAM" id="MobiDB-lite"/>
    </source>
</evidence>
<dbReference type="PANTHER" id="PTHR28630">
    <property type="match status" value="1"/>
</dbReference>
<dbReference type="EMBL" id="JASNQZ010000007">
    <property type="protein sequence ID" value="KAL0954920.1"/>
    <property type="molecule type" value="Genomic_DNA"/>
</dbReference>
<feature type="region of interest" description="Disordered" evidence="1">
    <location>
        <begin position="1"/>
        <end position="67"/>
    </location>
</feature>
<dbReference type="InterPro" id="IPR036249">
    <property type="entry name" value="Thioredoxin-like_sf"/>
</dbReference>
<feature type="compositionally biased region" description="Low complexity" evidence="1">
    <location>
        <begin position="324"/>
        <end position="338"/>
    </location>
</feature>
<feature type="region of interest" description="Disordered" evidence="1">
    <location>
        <begin position="497"/>
        <end position="526"/>
    </location>
</feature>
<feature type="compositionally biased region" description="Polar residues" evidence="1">
    <location>
        <begin position="665"/>
        <end position="674"/>
    </location>
</feature>
<dbReference type="CDD" id="cd02970">
    <property type="entry name" value="PRX_like2"/>
    <property type="match status" value="1"/>
</dbReference>
<sequence length="831" mass="88763">MDSVAPAALDAPALSSQSAPKVNRIKRKPPPAFDFAERYPQPDPSDPFAPLSTLRSRSSAAQFPMISQEDLSLRPSYTIYPSLPVGLTPTPSESADASWNAGEHGLLLPKSKKVESKSPQRESHYRTRSQSIAALRVSRPPPMAGSSPYGWTHSTSHADSEYSLVKRPVSPARTPPIKLPSLVHDDSGTDSSSSSSGTESEAEPFQYKHPRSAGSRSRLADFFLPRKESETLPSVRGRQLEANKRVTKMSISSPIPIESEASARLAKPAFPVRSTTGDSGVASASSSVTGHSETSSCSSSSPPTLVRKRVSQSPLTHAVSIPIDSSDSEVSPCDSSPCTRLPPSLSAPASTGDKSFARLMPHPHGSDASILPTAAQITVAAAHNIVAESGVRIPFGALFAAQRTAFIFVRHFWCPRCQDYLLELSTRFRGVVESALKQGSTSGVANPAANIRLIVIGHGAPAMVSKYRQMLGIPFDVYTDPDRSVFKALGLLEHSEPDTIAPRPPSARLSARPRSRGQGALERPGTAIERPFAVAEKWSDVERPRSAGAGDARKARRSGYVRHSLVGGIATVVYRALKVGMPILENGGDAAQLGGEFVFGPGNVCTYAHRMQNTRDHAPVTEVLMAAMNPGPRSKLLPLATAASEPMRAQNAAQNRPRAGHGRNPSISQPSISHPRTHARDPSVSFSQHPSVPESRFPTYAEYAARSRSGLNLNADLPPVPVDLDLCADVDTTYAHRELPVPVEEAEEERSCVRAQDVPEESEAGLNAEAEEASEEREANADAAIETGTPAHPVHVELSQKSEVTCVVVEACVGRPSFDSEVAVAPRGIAV</sequence>
<feature type="compositionally biased region" description="Low complexity" evidence="1">
    <location>
        <begin position="250"/>
        <end position="263"/>
    </location>
</feature>
<evidence type="ECO:0000313" key="2">
    <source>
        <dbReference type="EMBL" id="KAL0954920.1"/>
    </source>
</evidence>
<protein>
    <submittedName>
        <fullName evidence="2">Uncharacterized protein</fullName>
    </submittedName>
</protein>
<feature type="compositionally biased region" description="Low complexity" evidence="1">
    <location>
        <begin position="189"/>
        <end position="199"/>
    </location>
</feature>
<feature type="region of interest" description="Disordered" evidence="1">
    <location>
        <begin position="743"/>
        <end position="781"/>
    </location>
</feature>
<dbReference type="PANTHER" id="PTHR28630:SF3">
    <property type="entry name" value="PEROXIREDOXIN-LIKE 2C"/>
    <property type="match status" value="1"/>
</dbReference>
<dbReference type="InterPro" id="IPR032801">
    <property type="entry name" value="PXL2A/B/C"/>
</dbReference>
<dbReference type="Proteomes" id="UP001556367">
    <property type="component" value="Unassembled WGS sequence"/>
</dbReference>
<feature type="region of interest" description="Disordered" evidence="1">
    <location>
        <begin position="642"/>
        <end position="694"/>
    </location>
</feature>
<feature type="region of interest" description="Disordered" evidence="1">
    <location>
        <begin position="86"/>
        <end position="355"/>
    </location>
</feature>
<dbReference type="Gene3D" id="3.40.30.10">
    <property type="entry name" value="Glutaredoxin"/>
    <property type="match status" value="1"/>
</dbReference>
<dbReference type="Pfam" id="PF13911">
    <property type="entry name" value="AhpC-TSA_2"/>
    <property type="match status" value="1"/>
</dbReference>
<evidence type="ECO:0000313" key="3">
    <source>
        <dbReference type="Proteomes" id="UP001556367"/>
    </source>
</evidence>
<feature type="compositionally biased region" description="Acidic residues" evidence="1">
    <location>
        <begin position="758"/>
        <end position="775"/>
    </location>
</feature>
<reference evidence="3" key="1">
    <citation type="submission" date="2024-06" db="EMBL/GenBank/DDBJ databases">
        <title>Multi-omics analyses provide insights into the biosynthesis of the anticancer antibiotic pleurotin in Hohenbuehelia grisea.</title>
        <authorList>
            <person name="Weaver J.A."/>
            <person name="Alberti F."/>
        </authorList>
    </citation>
    <scope>NUCLEOTIDE SEQUENCE [LARGE SCALE GENOMIC DNA]</scope>
    <source>
        <strain evidence="3">T-177</strain>
    </source>
</reference>
<proteinExistence type="predicted"/>
<gene>
    <name evidence="2" type="ORF">HGRIS_003852</name>
</gene>
<feature type="compositionally biased region" description="Low complexity" evidence="1">
    <location>
        <begin position="648"/>
        <end position="657"/>
    </location>
</feature>